<evidence type="ECO:0000313" key="7">
    <source>
        <dbReference type="EMBL" id="EFZ37665.1"/>
    </source>
</evidence>
<dbReference type="Proteomes" id="UP000005580">
    <property type="component" value="Unassembled WGS sequence"/>
</dbReference>
<dbReference type="Pfam" id="PF07745">
    <property type="entry name" value="Glyco_hydro_53"/>
    <property type="match status" value="1"/>
</dbReference>
<dbReference type="Gene3D" id="3.20.20.80">
    <property type="entry name" value="Glycosidases"/>
    <property type="match status" value="1"/>
</dbReference>
<accession>E7RLN4</accession>
<comment type="similarity">
    <text evidence="2 6">Belongs to the glycosyl hydrolase 53 family.</text>
</comment>
<dbReference type="InterPro" id="IPR011683">
    <property type="entry name" value="Glyco_hydro_53"/>
</dbReference>
<dbReference type="PANTHER" id="PTHR34983:SF1">
    <property type="entry name" value="ARABINOGALACTAN ENDO-BETA-1,4-GALACTANASE A"/>
    <property type="match status" value="1"/>
</dbReference>
<comment type="caution">
    <text evidence="7">The sequence shown here is derived from an EMBL/GenBank/DDBJ whole genome shotgun (WGS) entry which is preliminary data.</text>
</comment>
<evidence type="ECO:0000256" key="2">
    <source>
        <dbReference type="ARBA" id="ARBA00010687"/>
    </source>
</evidence>
<dbReference type="GO" id="GO:0045490">
    <property type="term" value="P:pectin catabolic process"/>
    <property type="evidence" value="ECO:0007669"/>
    <property type="project" value="TreeGrafter"/>
</dbReference>
<sequence length="459" mass="52496">MNNLIQRLLSMLVGIVFSISLQAQRYLGGDISLLPSYQKQGTHYLNELGKPTEALQLFKDEGWNIMRVRLFVEPQNASDEHKSEGVCQDIPYVIALSKQIKEAGFHLMLDFHYSDTWADPNKQITPKRWERLTPAQLQDSVYAYTRHALQALCNAGIEPDFIQVGNEITFGMLWPTGRVKPDSDTNWAVFSSLLNAGSRACREICPQAKLISHTEHAQSWADTKAFYDRMARFGVDYDIIGLSYYPMWHGTIPHLGTVLDSLQAAFPKPVMIVETAFYYSHDNDVWEKDANHYADLYPISAEGQRLFARELVTELNKHPNVTGLLWWFPEENGSNNSVIKSWINRGLFDNRTGKVLPAMKELEKFGTDSVCCNRHNLQMPKVQEYSAETLIIYYNDKKDKKSLLKAIRKSGAKLIYDYNIINGVAIRKPKNMTIDAAIRYYGKLKGVLQVSRDRIMQLN</sequence>
<gene>
    <name evidence="7" type="ORF">HMPREF0663_10034</name>
</gene>
<keyword evidence="4 6" id="KW-0378">Hydrolase</keyword>
<dbReference type="SUPFAM" id="SSF51445">
    <property type="entry name" value="(Trans)glycosidases"/>
    <property type="match status" value="1"/>
</dbReference>
<keyword evidence="5 6" id="KW-0326">Glycosidase</keyword>
<dbReference type="eggNOG" id="COG3867">
    <property type="taxonomic scope" value="Bacteria"/>
</dbReference>
<dbReference type="AlphaFoldDB" id="E7RLN4"/>
<dbReference type="RefSeq" id="WP_004368679.1">
    <property type="nucleotide sequence ID" value="NZ_GL833119.1"/>
</dbReference>
<evidence type="ECO:0000256" key="6">
    <source>
        <dbReference type="RuleBase" id="RU361192"/>
    </source>
</evidence>
<dbReference type="EC" id="3.2.1.89" evidence="3 6"/>
<keyword evidence="8" id="KW-1185">Reference proteome</keyword>
<reference evidence="7" key="1">
    <citation type="submission" date="2011-01" db="EMBL/GenBank/DDBJ databases">
        <authorList>
            <person name="Muzny D."/>
            <person name="Qin X."/>
            <person name="Buhay C."/>
            <person name="Dugan-Rocha S."/>
            <person name="Ding Y."/>
            <person name="Chen G."/>
            <person name="Hawes A."/>
            <person name="Holder M."/>
            <person name="Jhangiani S."/>
            <person name="Johnson A."/>
            <person name="Khan Z."/>
            <person name="Li Z."/>
            <person name="Liu W."/>
            <person name="Liu X."/>
            <person name="Perez L."/>
            <person name="Shen H."/>
            <person name="Wang Q."/>
            <person name="Watt J."/>
            <person name="Xi L."/>
            <person name="Xin Y."/>
            <person name="Zhou J."/>
            <person name="Deng J."/>
            <person name="Jiang H."/>
            <person name="Liu Y."/>
            <person name="Qu J."/>
            <person name="Song X.-Z."/>
            <person name="Zhang L."/>
            <person name="Villasana D."/>
            <person name="Johnson A."/>
            <person name="Liu J."/>
            <person name="Liyanage D."/>
            <person name="Lorensuhewa L."/>
            <person name="Robinson T."/>
            <person name="Song A."/>
            <person name="Song B.-B."/>
            <person name="Dinh H."/>
            <person name="Thornton R."/>
            <person name="Coyle M."/>
            <person name="Francisco L."/>
            <person name="Jackson L."/>
            <person name="Javaid M."/>
            <person name="Korchina V."/>
            <person name="Kovar C."/>
            <person name="Mata R."/>
            <person name="Mathew T."/>
            <person name="Ngo R."/>
            <person name="Nguyen L."/>
            <person name="Nguyen N."/>
            <person name="Okwuonu G."/>
            <person name="Ongeri F."/>
            <person name="Pham C."/>
            <person name="Simmons D."/>
            <person name="Wilczek-Boney K."/>
            <person name="Hale W."/>
            <person name="Jakkamsetti A."/>
            <person name="Pham P."/>
            <person name="Ruth R."/>
            <person name="San Lucas F."/>
            <person name="Warren J."/>
            <person name="Zhang J."/>
            <person name="Zhao Z."/>
            <person name="Zhou C."/>
            <person name="Zhu D."/>
            <person name="Lee S."/>
            <person name="Bess C."/>
            <person name="Blankenburg K."/>
            <person name="Forbes L."/>
            <person name="Fu Q."/>
            <person name="Gubbala S."/>
            <person name="Hirani K."/>
            <person name="Jayaseelan J.C."/>
            <person name="Lara F."/>
            <person name="Munidasa M."/>
            <person name="Palculict T."/>
            <person name="Patil S."/>
            <person name="Pu L.-L."/>
            <person name="Saada N."/>
            <person name="Tang L."/>
            <person name="Weissenberger G."/>
            <person name="Zhu Y."/>
            <person name="Hemphill L."/>
            <person name="Shang Y."/>
            <person name="Youmans B."/>
            <person name="Ayvaz T."/>
            <person name="Ross M."/>
            <person name="Santibanez J."/>
            <person name="Aqrawi P."/>
            <person name="Gross S."/>
            <person name="Joshi V."/>
            <person name="Fowler G."/>
            <person name="Nazareth L."/>
            <person name="Reid J."/>
            <person name="Worley K."/>
            <person name="Petrosino J."/>
            <person name="Highlander S."/>
            <person name="Gibbs R."/>
        </authorList>
    </citation>
    <scope>NUCLEOTIDE SEQUENCE [LARGE SCALE GENOMIC DNA]</scope>
    <source>
        <strain evidence="7">ATCC 33269</strain>
    </source>
</reference>
<comment type="catalytic activity">
    <reaction evidence="1 6">
        <text>The enzyme specifically hydrolyzes (1-&gt;4)-beta-D-galactosidic linkages in type I arabinogalactans.</text>
        <dbReference type="EC" id="3.2.1.89"/>
    </reaction>
</comment>
<dbReference type="GO" id="GO:0031218">
    <property type="term" value="F:arabinogalactan endo-1,4-beta-galactosidase activity"/>
    <property type="evidence" value="ECO:0007669"/>
    <property type="project" value="UniProtKB-EC"/>
</dbReference>
<dbReference type="InterPro" id="IPR017853">
    <property type="entry name" value="GH"/>
</dbReference>
<dbReference type="EMBL" id="AEPE02000002">
    <property type="protein sequence ID" value="EFZ37665.1"/>
    <property type="molecule type" value="Genomic_DNA"/>
</dbReference>
<evidence type="ECO:0000256" key="5">
    <source>
        <dbReference type="ARBA" id="ARBA00023295"/>
    </source>
</evidence>
<name>E7RLN4_9BACT</name>
<evidence type="ECO:0000256" key="4">
    <source>
        <dbReference type="ARBA" id="ARBA00022801"/>
    </source>
</evidence>
<evidence type="ECO:0000256" key="1">
    <source>
        <dbReference type="ARBA" id="ARBA00001695"/>
    </source>
</evidence>
<dbReference type="GO" id="GO:0015926">
    <property type="term" value="F:glucosidase activity"/>
    <property type="evidence" value="ECO:0007669"/>
    <property type="project" value="InterPro"/>
</dbReference>
<evidence type="ECO:0000256" key="3">
    <source>
        <dbReference type="ARBA" id="ARBA00012556"/>
    </source>
</evidence>
<protein>
    <recommendedName>
        <fullName evidence="3 6">Arabinogalactan endo-beta-1,4-galactanase</fullName>
        <ecNumber evidence="3 6">3.2.1.89</ecNumber>
    </recommendedName>
</protein>
<organism evidence="7 8">
    <name type="scientific">Hoylesella oralis ATCC 33269</name>
    <dbReference type="NCBI Taxonomy" id="873533"/>
    <lineage>
        <taxon>Bacteria</taxon>
        <taxon>Pseudomonadati</taxon>
        <taxon>Bacteroidota</taxon>
        <taxon>Bacteroidia</taxon>
        <taxon>Bacteroidales</taxon>
        <taxon>Prevotellaceae</taxon>
        <taxon>Hoylesella</taxon>
    </lineage>
</organism>
<evidence type="ECO:0000313" key="8">
    <source>
        <dbReference type="Proteomes" id="UP000005580"/>
    </source>
</evidence>
<dbReference type="PANTHER" id="PTHR34983">
    <property type="entry name" value="ARABINOGALACTAN ENDO-BETA-1,4-GALACTANASE A"/>
    <property type="match status" value="1"/>
</dbReference>
<dbReference type="HOGENOM" id="CLU_011259_2_2_10"/>
<proteinExistence type="inferred from homology"/>
<dbReference type="STRING" id="28134.SAMN05444288_0807"/>